<evidence type="ECO:0000256" key="1">
    <source>
        <dbReference type="ARBA" id="ARBA00006738"/>
    </source>
</evidence>
<name>A0A4R3L0S8_9SPHI</name>
<reference evidence="3 4" key="1">
    <citation type="submission" date="2019-03" db="EMBL/GenBank/DDBJ databases">
        <title>Genomic Encyclopedia of Type Strains, Phase IV (KMG-IV): sequencing the most valuable type-strain genomes for metagenomic binning, comparative biology and taxonomic classification.</title>
        <authorList>
            <person name="Goeker M."/>
        </authorList>
    </citation>
    <scope>NUCLEOTIDE SEQUENCE [LARGE SCALE GENOMIC DNA]</scope>
    <source>
        <strain evidence="3 4">DSM 21100</strain>
    </source>
</reference>
<organism evidence="3 4">
    <name type="scientific">Anseongella ginsenosidimutans</name>
    <dbReference type="NCBI Taxonomy" id="496056"/>
    <lineage>
        <taxon>Bacteria</taxon>
        <taxon>Pseudomonadati</taxon>
        <taxon>Bacteroidota</taxon>
        <taxon>Sphingobacteriia</taxon>
        <taxon>Sphingobacteriales</taxon>
        <taxon>Sphingobacteriaceae</taxon>
        <taxon>Anseongella</taxon>
    </lineage>
</organism>
<keyword evidence="3" id="KW-0255">Endonuclease</keyword>
<keyword evidence="3" id="KW-0540">Nuclease</keyword>
<dbReference type="GO" id="GO:0003676">
    <property type="term" value="F:nucleic acid binding"/>
    <property type="evidence" value="ECO:0007669"/>
    <property type="project" value="InterPro"/>
</dbReference>
<proteinExistence type="inferred from homology"/>
<sequence>MATHNELGKKGEAVACSYLEEKGYRILEKNWRFKQTEIDLIALREGVLVFTEVKTRFGNMYGLPEEAVDWRKQKYLQRASLAYMQLKNFEDEIRFDIIAITFREDGSYELFHIEDAFFPGL</sequence>
<dbReference type="SUPFAM" id="SSF52980">
    <property type="entry name" value="Restriction endonuclease-like"/>
    <property type="match status" value="1"/>
</dbReference>
<evidence type="ECO:0000313" key="4">
    <source>
        <dbReference type="Proteomes" id="UP000295807"/>
    </source>
</evidence>
<dbReference type="Gene3D" id="3.40.1350.10">
    <property type="match status" value="1"/>
</dbReference>
<dbReference type="InterPro" id="IPR003509">
    <property type="entry name" value="UPF0102_YraN-like"/>
</dbReference>
<dbReference type="AlphaFoldDB" id="A0A4R3L0S8"/>
<protein>
    <recommendedName>
        <fullName evidence="2">UPF0102 protein EDD80_101200</fullName>
    </recommendedName>
</protein>
<keyword evidence="3" id="KW-0378">Hydrolase</keyword>
<dbReference type="InterPro" id="IPR011335">
    <property type="entry name" value="Restrct_endonuc-II-like"/>
</dbReference>
<dbReference type="HAMAP" id="MF_00048">
    <property type="entry name" value="UPF0102"/>
    <property type="match status" value="1"/>
</dbReference>
<dbReference type="EMBL" id="SMAD01000001">
    <property type="protein sequence ID" value="TCS90002.1"/>
    <property type="molecule type" value="Genomic_DNA"/>
</dbReference>
<dbReference type="RefSeq" id="WP_132127473.1">
    <property type="nucleotide sequence ID" value="NZ_CP042432.1"/>
</dbReference>
<dbReference type="NCBIfam" id="NF009150">
    <property type="entry name" value="PRK12497.1-3"/>
    <property type="match status" value="1"/>
</dbReference>
<comment type="similarity">
    <text evidence="1 2">Belongs to the UPF0102 family.</text>
</comment>
<evidence type="ECO:0000256" key="2">
    <source>
        <dbReference type="HAMAP-Rule" id="MF_00048"/>
    </source>
</evidence>
<dbReference type="Proteomes" id="UP000295807">
    <property type="component" value="Unassembled WGS sequence"/>
</dbReference>
<dbReference type="GO" id="GO:0004519">
    <property type="term" value="F:endonuclease activity"/>
    <property type="evidence" value="ECO:0007669"/>
    <property type="project" value="UniProtKB-KW"/>
</dbReference>
<dbReference type="InterPro" id="IPR011856">
    <property type="entry name" value="tRNA_endonuc-like_dom_sf"/>
</dbReference>
<accession>A0A4R3L0S8</accession>
<evidence type="ECO:0000313" key="3">
    <source>
        <dbReference type="EMBL" id="TCS90002.1"/>
    </source>
</evidence>
<dbReference type="PANTHER" id="PTHR34039">
    <property type="entry name" value="UPF0102 PROTEIN YRAN"/>
    <property type="match status" value="1"/>
</dbReference>
<dbReference type="NCBIfam" id="TIGR00252">
    <property type="entry name" value="YraN family protein"/>
    <property type="match status" value="1"/>
</dbReference>
<gene>
    <name evidence="3" type="ORF">EDD80_101200</name>
</gene>
<dbReference type="Pfam" id="PF02021">
    <property type="entry name" value="UPF0102"/>
    <property type="match status" value="1"/>
</dbReference>
<keyword evidence="4" id="KW-1185">Reference proteome</keyword>
<dbReference type="NCBIfam" id="NF009154">
    <property type="entry name" value="PRK12497.3-3"/>
    <property type="match status" value="1"/>
</dbReference>
<dbReference type="CDD" id="cd20736">
    <property type="entry name" value="PoNe_Nuclease"/>
    <property type="match status" value="1"/>
</dbReference>
<comment type="caution">
    <text evidence="3">The sequence shown here is derived from an EMBL/GenBank/DDBJ whole genome shotgun (WGS) entry which is preliminary data.</text>
</comment>
<dbReference type="PANTHER" id="PTHR34039:SF1">
    <property type="entry name" value="UPF0102 PROTEIN YRAN"/>
    <property type="match status" value="1"/>
</dbReference>
<dbReference type="OrthoDB" id="9802516at2"/>